<dbReference type="InterPro" id="IPR031571">
    <property type="entry name" value="RcpC_dom"/>
</dbReference>
<dbReference type="SMART" id="SM00858">
    <property type="entry name" value="SAF"/>
    <property type="match status" value="1"/>
</dbReference>
<dbReference type="InterPro" id="IPR001995">
    <property type="entry name" value="Peptidase_A2_cat"/>
</dbReference>
<feature type="compositionally biased region" description="Basic and acidic residues" evidence="1">
    <location>
        <begin position="342"/>
        <end position="361"/>
    </location>
</feature>
<feature type="compositionally biased region" description="Low complexity" evidence="1">
    <location>
        <begin position="177"/>
        <end position="191"/>
    </location>
</feature>
<proteinExistence type="predicted"/>
<accession>A0A494XQ21</accession>
<dbReference type="GO" id="GO:0004190">
    <property type="term" value="F:aspartic-type endopeptidase activity"/>
    <property type="evidence" value="ECO:0007669"/>
    <property type="project" value="InterPro"/>
</dbReference>
<comment type="caution">
    <text evidence="3">The sequence shown here is derived from an EMBL/GenBank/DDBJ whole genome shotgun (WGS) entry which is preliminary data.</text>
</comment>
<organism evidence="3 4">
    <name type="scientific">Pararobbsia silviterrae</name>
    <dbReference type="NCBI Taxonomy" id="1792498"/>
    <lineage>
        <taxon>Bacteria</taxon>
        <taxon>Pseudomonadati</taxon>
        <taxon>Pseudomonadota</taxon>
        <taxon>Betaproteobacteria</taxon>
        <taxon>Burkholderiales</taxon>
        <taxon>Burkholderiaceae</taxon>
        <taxon>Pararobbsia</taxon>
    </lineage>
</organism>
<dbReference type="PROSITE" id="PS50175">
    <property type="entry name" value="ASP_PROT_RETROV"/>
    <property type="match status" value="1"/>
</dbReference>
<sequence length="361" mass="36941">MVNLTKALAGLLVVAAVALGVFAWMVARHPAPVPIVHVAPPTYAVVVASHPMRAGVPIAASDLDVSRMPQSPAGGFSDTASLVGRVPVVDIGAGQAIVERALLAGLAGRLEPGERAVAIKVDELAGVGGRVRPGDWVDVFMLLHRDDRSGEITRTQARLLLSKVRVLAYGRSDITQDDAGAAAPASGGAARSRADAQPSNTADANPTSATSRAYAQPSNASAAQNAANDPANAHTAVIALRVEDVDALALADSAGRLVLALRNPGDERVSDDAAFGPSGSVLTQVNGGATPPREPENRAAAGLLLEQLVRDKGAPRNGDTPLPALAPIPRATRVSDTMAPARPRDAGVEIIRGTHRDTTGG</sequence>
<feature type="domain" description="Peptidase A2" evidence="2">
    <location>
        <begin position="85"/>
        <end position="173"/>
    </location>
</feature>
<evidence type="ECO:0000313" key="4">
    <source>
        <dbReference type="Proteomes" id="UP000270342"/>
    </source>
</evidence>
<evidence type="ECO:0000256" key="1">
    <source>
        <dbReference type="SAM" id="MobiDB-lite"/>
    </source>
</evidence>
<dbReference type="OrthoDB" id="8776995at2"/>
<feature type="region of interest" description="Disordered" evidence="1">
    <location>
        <begin position="313"/>
        <end position="361"/>
    </location>
</feature>
<dbReference type="NCBIfam" id="TIGR03177">
    <property type="entry name" value="pilus_cpaB"/>
    <property type="match status" value="1"/>
</dbReference>
<dbReference type="InterPro" id="IPR017592">
    <property type="entry name" value="Pilus_assmbl_Flp-typ_CpaB"/>
</dbReference>
<reference evidence="3 4" key="1">
    <citation type="submission" date="2018-10" db="EMBL/GenBank/DDBJ databases">
        <title>Robbsia sp. DHC34, isolated from soil.</title>
        <authorList>
            <person name="Gao Z.-H."/>
            <person name="Qiu L.-H."/>
        </authorList>
    </citation>
    <scope>NUCLEOTIDE SEQUENCE [LARGE SCALE GENOMIC DNA]</scope>
    <source>
        <strain evidence="3 4">DHC34</strain>
    </source>
</reference>
<evidence type="ECO:0000259" key="2">
    <source>
        <dbReference type="PROSITE" id="PS50175"/>
    </source>
</evidence>
<dbReference type="InterPro" id="IPR013974">
    <property type="entry name" value="SAF"/>
</dbReference>
<dbReference type="Pfam" id="PF16976">
    <property type="entry name" value="RcpC"/>
    <property type="match status" value="1"/>
</dbReference>
<feature type="region of interest" description="Disordered" evidence="1">
    <location>
        <begin position="274"/>
        <end position="296"/>
    </location>
</feature>
<dbReference type="EMBL" id="RBZU01000009">
    <property type="protein sequence ID" value="RKP50259.1"/>
    <property type="molecule type" value="Genomic_DNA"/>
</dbReference>
<keyword evidence="4" id="KW-1185">Reference proteome</keyword>
<name>A0A494XQ21_9BURK</name>
<gene>
    <name evidence="3" type="primary">cpaB</name>
    <name evidence="3" type="ORF">D7S86_19250</name>
</gene>
<feature type="compositionally biased region" description="Low complexity" evidence="1">
    <location>
        <begin position="213"/>
        <end position="227"/>
    </location>
</feature>
<feature type="compositionally biased region" description="Polar residues" evidence="1">
    <location>
        <begin position="197"/>
        <end position="211"/>
    </location>
</feature>
<dbReference type="CDD" id="cd11614">
    <property type="entry name" value="SAF_CpaB_FlgA_like"/>
    <property type="match status" value="1"/>
</dbReference>
<protein>
    <submittedName>
        <fullName evidence="3">Flp pilus assembly protein CpaB</fullName>
    </submittedName>
</protein>
<dbReference type="GO" id="GO:0006508">
    <property type="term" value="P:proteolysis"/>
    <property type="evidence" value="ECO:0007669"/>
    <property type="project" value="InterPro"/>
</dbReference>
<dbReference type="Proteomes" id="UP000270342">
    <property type="component" value="Unassembled WGS sequence"/>
</dbReference>
<feature type="region of interest" description="Disordered" evidence="1">
    <location>
        <begin position="177"/>
        <end position="227"/>
    </location>
</feature>
<dbReference type="RefSeq" id="WP_121088477.1">
    <property type="nucleotide sequence ID" value="NZ_RBZU01000009.1"/>
</dbReference>
<evidence type="ECO:0000313" key="3">
    <source>
        <dbReference type="EMBL" id="RKP50259.1"/>
    </source>
</evidence>
<dbReference type="AlphaFoldDB" id="A0A494XQ21"/>
<dbReference type="Pfam" id="PF08666">
    <property type="entry name" value="SAF"/>
    <property type="match status" value="1"/>
</dbReference>